<dbReference type="EMBL" id="AUZX01011791">
    <property type="protein sequence ID" value="EQD41898.1"/>
    <property type="molecule type" value="Genomic_DNA"/>
</dbReference>
<name>T0ZA20_9ZZZZ</name>
<sequence>METVSPAALEVALAVESEIAGRIEEAQSLRLKQLERQRYEAELARRRYMNVDPANRMVADALEAAWNASLRQLDALQQDHDRQSQSDRELLTDETRNRIRALAGDFPTVWNNPRLEAIERKRMLGLLVEDVTLAKSDKISIQVRFRGGQTATLTVDKPKPLAVIKKTPPEVVLKIDE</sequence>
<comment type="caution">
    <text evidence="1">The sequence shown here is derived from an EMBL/GenBank/DDBJ whole genome shotgun (WGS) entry which is preliminary data.</text>
</comment>
<accession>T0ZA20</accession>
<evidence type="ECO:0000313" key="1">
    <source>
        <dbReference type="EMBL" id="EQD41898.1"/>
    </source>
</evidence>
<dbReference type="AlphaFoldDB" id="T0ZA20"/>
<reference evidence="1" key="1">
    <citation type="submission" date="2013-08" db="EMBL/GenBank/DDBJ databases">
        <authorList>
            <person name="Mendez C."/>
            <person name="Richter M."/>
            <person name="Ferrer M."/>
            <person name="Sanchez J."/>
        </authorList>
    </citation>
    <scope>NUCLEOTIDE SEQUENCE</scope>
</reference>
<proteinExistence type="predicted"/>
<feature type="non-terminal residue" evidence="1">
    <location>
        <position position="177"/>
    </location>
</feature>
<reference evidence="1" key="2">
    <citation type="journal article" date="2014" name="ISME J.">
        <title>Microbial stratification in low pH oxic and suboxic macroscopic growths along an acid mine drainage.</title>
        <authorList>
            <person name="Mendez-Garcia C."/>
            <person name="Mesa V."/>
            <person name="Sprenger R.R."/>
            <person name="Richter M."/>
            <person name="Diez M.S."/>
            <person name="Solano J."/>
            <person name="Bargiela R."/>
            <person name="Golyshina O.V."/>
            <person name="Manteca A."/>
            <person name="Ramos J.L."/>
            <person name="Gallego J.R."/>
            <person name="Llorente I."/>
            <person name="Martins Dos Santos V.A."/>
            <person name="Jensen O.N."/>
            <person name="Pelaez A.I."/>
            <person name="Sanchez J."/>
            <person name="Ferrer M."/>
        </authorList>
    </citation>
    <scope>NUCLEOTIDE SEQUENCE</scope>
</reference>
<organism evidence="1">
    <name type="scientific">mine drainage metagenome</name>
    <dbReference type="NCBI Taxonomy" id="410659"/>
    <lineage>
        <taxon>unclassified sequences</taxon>
        <taxon>metagenomes</taxon>
        <taxon>ecological metagenomes</taxon>
    </lineage>
</organism>
<protein>
    <submittedName>
        <fullName evidence="1">Recombinase</fullName>
    </submittedName>
</protein>
<gene>
    <name evidence="1" type="ORF">B1A_16044</name>
</gene>